<dbReference type="SUPFAM" id="SSF46785">
    <property type="entry name" value="Winged helix' DNA-binding domain"/>
    <property type="match status" value="1"/>
</dbReference>
<protein>
    <submittedName>
        <fullName evidence="5">Winged helix-turn-helix transcriptional regulator</fullName>
    </submittedName>
</protein>
<dbReference type="AlphaFoldDB" id="A0A6L5X4Y8"/>
<accession>A0A6L5X4Y8</accession>
<evidence type="ECO:0000256" key="3">
    <source>
        <dbReference type="ARBA" id="ARBA00023163"/>
    </source>
</evidence>
<sequence>MLRLHYSLSFLSEDIIWFRKRQPYEGGQHMLEIHNLEEGLGLFKTLGSEVRLKIVWLLARNGEMNLNEIAGALGLTNGAITSHIRKLEECGMIRIHAASTGRGSQKRCDLVHDRILLNMLNTPEEKQTKVYETVIRVGQYTDYAVNPPCGVVTAKGPAGGLEGVRSFAHPDRFEGELLWFHDGYVEYRIPNLLPPDNQIVQLTISAELSSAEEGPSEEHSSEITFYLNGRQMGTPEYFQPQDATSGIFSPAWWKNKALSHGNPKLIVFNRSGVFMEGRKASSSGLGDMNLDETSDLRLRLETRPGKLHHGGCAIFGSGFGNYHQDIVVRVHYMPSDQTAVREAESKYSS</sequence>
<dbReference type="PANTHER" id="PTHR33154:SF33">
    <property type="entry name" value="TRANSCRIPTIONAL REPRESSOR SDPR"/>
    <property type="match status" value="1"/>
</dbReference>
<dbReference type="InterPro" id="IPR036390">
    <property type="entry name" value="WH_DNA-bd_sf"/>
</dbReference>
<keyword evidence="3" id="KW-0804">Transcription</keyword>
<evidence type="ECO:0000256" key="2">
    <source>
        <dbReference type="ARBA" id="ARBA00023125"/>
    </source>
</evidence>
<reference evidence="5 6" key="1">
    <citation type="submission" date="2019-08" db="EMBL/GenBank/DDBJ databases">
        <title>In-depth cultivation of the pig gut microbiome towards novel bacterial diversity and tailored functional studies.</title>
        <authorList>
            <person name="Wylensek D."/>
            <person name="Hitch T.C.A."/>
            <person name="Clavel T."/>
        </authorList>
    </citation>
    <scope>NUCLEOTIDE SEQUENCE [LARGE SCALE GENOMIC DNA]</scope>
    <source>
        <strain evidence="5 6">Oil+RF-744-WCA-WT-11</strain>
    </source>
</reference>
<evidence type="ECO:0000313" key="5">
    <source>
        <dbReference type="EMBL" id="MSS14527.1"/>
    </source>
</evidence>
<dbReference type="EMBL" id="VULZ01000004">
    <property type="protein sequence ID" value="MSS14527.1"/>
    <property type="molecule type" value="Genomic_DNA"/>
</dbReference>
<dbReference type="InterPro" id="IPR001845">
    <property type="entry name" value="HTH_ArsR_DNA-bd_dom"/>
</dbReference>
<dbReference type="Proteomes" id="UP000481852">
    <property type="component" value="Unassembled WGS sequence"/>
</dbReference>
<dbReference type="InterPro" id="IPR011991">
    <property type="entry name" value="ArsR-like_HTH"/>
</dbReference>
<gene>
    <name evidence="5" type="ORF">FYJ35_05630</name>
</gene>
<name>A0A6L5X4Y8_9FIRM</name>
<dbReference type="GO" id="GO:0003700">
    <property type="term" value="F:DNA-binding transcription factor activity"/>
    <property type="evidence" value="ECO:0007669"/>
    <property type="project" value="InterPro"/>
</dbReference>
<feature type="domain" description="HTH arsR-type" evidence="4">
    <location>
        <begin position="31"/>
        <end position="126"/>
    </location>
</feature>
<dbReference type="InterPro" id="IPR051081">
    <property type="entry name" value="HTH_MetalResp_TranReg"/>
</dbReference>
<dbReference type="Pfam" id="PF13412">
    <property type="entry name" value="HTH_24"/>
    <property type="match status" value="1"/>
</dbReference>
<dbReference type="InterPro" id="IPR036388">
    <property type="entry name" value="WH-like_DNA-bd_sf"/>
</dbReference>
<proteinExistence type="predicted"/>
<evidence type="ECO:0000313" key="6">
    <source>
        <dbReference type="Proteomes" id="UP000481852"/>
    </source>
</evidence>
<dbReference type="SMART" id="SM00418">
    <property type="entry name" value="HTH_ARSR"/>
    <property type="match status" value="1"/>
</dbReference>
<dbReference type="CDD" id="cd00090">
    <property type="entry name" value="HTH_ARSR"/>
    <property type="match status" value="1"/>
</dbReference>
<dbReference type="PANTHER" id="PTHR33154">
    <property type="entry name" value="TRANSCRIPTIONAL REGULATOR, ARSR FAMILY"/>
    <property type="match status" value="1"/>
</dbReference>
<evidence type="ECO:0000256" key="1">
    <source>
        <dbReference type="ARBA" id="ARBA00023015"/>
    </source>
</evidence>
<comment type="caution">
    <text evidence="5">The sequence shown here is derived from an EMBL/GenBank/DDBJ whole genome shotgun (WGS) entry which is preliminary data.</text>
</comment>
<keyword evidence="1" id="KW-0805">Transcription regulation</keyword>
<organism evidence="5 6">
    <name type="scientific">Porcincola intestinalis</name>
    <dbReference type="NCBI Taxonomy" id="2606632"/>
    <lineage>
        <taxon>Bacteria</taxon>
        <taxon>Bacillati</taxon>
        <taxon>Bacillota</taxon>
        <taxon>Clostridia</taxon>
        <taxon>Lachnospirales</taxon>
        <taxon>Lachnospiraceae</taxon>
        <taxon>Porcincola</taxon>
    </lineage>
</organism>
<dbReference type="GO" id="GO:0003677">
    <property type="term" value="F:DNA binding"/>
    <property type="evidence" value="ECO:0007669"/>
    <property type="project" value="UniProtKB-KW"/>
</dbReference>
<dbReference type="Gene3D" id="1.10.10.10">
    <property type="entry name" value="Winged helix-like DNA-binding domain superfamily/Winged helix DNA-binding domain"/>
    <property type="match status" value="1"/>
</dbReference>
<dbReference type="PROSITE" id="PS50987">
    <property type="entry name" value="HTH_ARSR_2"/>
    <property type="match status" value="1"/>
</dbReference>
<evidence type="ECO:0000259" key="4">
    <source>
        <dbReference type="PROSITE" id="PS50987"/>
    </source>
</evidence>
<keyword evidence="6" id="KW-1185">Reference proteome</keyword>
<keyword evidence="2" id="KW-0238">DNA-binding</keyword>